<keyword evidence="12 16" id="KW-0239">DNA-directed DNA polymerase</keyword>
<accession>A0A9D3AVQ9</accession>
<dbReference type="InterPro" id="IPR053848">
    <property type="entry name" value="IMS_HHH_1"/>
</dbReference>
<keyword evidence="8 16" id="KW-0235">DNA replication</keyword>
<dbReference type="PANTHER" id="PTHR11076">
    <property type="entry name" value="DNA REPAIR POLYMERASE UMUC / TRANSFERASE FAMILY MEMBER"/>
    <property type="match status" value="1"/>
</dbReference>
<feature type="site" description="Substrate discrimination" evidence="16">
    <location>
        <position position="12"/>
    </location>
</feature>
<dbReference type="GO" id="GO:0006281">
    <property type="term" value="P:DNA repair"/>
    <property type="evidence" value="ECO:0007669"/>
    <property type="project" value="UniProtKB-UniRule"/>
</dbReference>
<dbReference type="InterPro" id="IPR043128">
    <property type="entry name" value="Rev_trsase/Diguanyl_cyclase"/>
</dbReference>
<evidence type="ECO:0000256" key="13">
    <source>
        <dbReference type="ARBA" id="ARBA00023125"/>
    </source>
</evidence>
<dbReference type="FunFam" id="3.30.1490.100:FF:000004">
    <property type="entry name" value="DNA polymerase IV"/>
    <property type="match status" value="1"/>
</dbReference>
<dbReference type="Gene3D" id="3.30.70.270">
    <property type="match status" value="1"/>
</dbReference>
<keyword evidence="13 16" id="KW-0238">DNA-binding</keyword>
<evidence type="ECO:0000256" key="1">
    <source>
        <dbReference type="ARBA" id="ARBA00004496"/>
    </source>
</evidence>
<gene>
    <name evidence="18" type="primary">dinB_1</name>
    <name evidence="16" type="synonym">dinB</name>
    <name evidence="18" type="ORF">SPSYN_02222</name>
</gene>
<proteinExistence type="inferred from homology"/>
<dbReference type="InterPro" id="IPR036775">
    <property type="entry name" value="DNA_pol_Y-fam_lit_finger_sf"/>
</dbReference>
<dbReference type="SUPFAM" id="SSF56672">
    <property type="entry name" value="DNA/RNA polymerases"/>
    <property type="match status" value="1"/>
</dbReference>
<dbReference type="InterPro" id="IPR022880">
    <property type="entry name" value="DNApol_IV"/>
</dbReference>
<dbReference type="GO" id="GO:0003887">
    <property type="term" value="F:DNA-directed DNA polymerase activity"/>
    <property type="evidence" value="ECO:0007669"/>
    <property type="project" value="UniProtKB-UniRule"/>
</dbReference>
<feature type="active site" evidence="16">
    <location>
        <position position="103"/>
    </location>
</feature>
<dbReference type="NCBIfam" id="NF002751">
    <property type="entry name" value="PRK02794.1"/>
    <property type="match status" value="1"/>
</dbReference>
<dbReference type="GO" id="GO:0005829">
    <property type="term" value="C:cytosol"/>
    <property type="evidence" value="ECO:0007669"/>
    <property type="project" value="TreeGrafter"/>
</dbReference>
<comment type="subunit">
    <text evidence="3 16">Monomer.</text>
</comment>
<dbReference type="InterPro" id="IPR050116">
    <property type="entry name" value="DNA_polymerase-Y"/>
</dbReference>
<keyword evidence="7 16" id="KW-0548">Nucleotidyltransferase</keyword>
<dbReference type="Pfam" id="PF11799">
    <property type="entry name" value="IMS_C"/>
    <property type="match status" value="1"/>
</dbReference>
<keyword evidence="5 16" id="KW-0963">Cytoplasm</keyword>
<evidence type="ECO:0000256" key="10">
    <source>
        <dbReference type="ARBA" id="ARBA00022763"/>
    </source>
</evidence>
<dbReference type="EC" id="2.7.7.7" evidence="16"/>
<dbReference type="Gene3D" id="3.30.1490.100">
    <property type="entry name" value="DNA polymerase, Y-family, little finger domain"/>
    <property type="match status" value="1"/>
</dbReference>
<dbReference type="GO" id="GO:0009432">
    <property type="term" value="P:SOS response"/>
    <property type="evidence" value="ECO:0007669"/>
    <property type="project" value="TreeGrafter"/>
</dbReference>
<keyword evidence="10 16" id="KW-0227">DNA damage</keyword>
<dbReference type="FunFam" id="3.40.1170.60:FF:000001">
    <property type="entry name" value="DNA polymerase IV"/>
    <property type="match status" value="1"/>
</dbReference>
<keyword evidence="4 16" id="KW-0515">Mutator protein</keyword>
<keyword evidence="11 16" id="KW-0460">Magnesium</keyword>
<evidence type="ECO:0000313" key="18">
    <source>
        <dbReference type="EMBL" id="KAF1084445.1"/>
    </source>
</evidence>
<dbReference type="OrthoDB" id="9808813at2"/>
<evidence type="ECO:0000256" key="9">
    <source>
        <dbReference type="ARBA" id="ARBA00022723"/>
    </source>
</evidence>
<dbReference type="Pfam" id="PF00817">
    <property type="entry name" value="IMS"/>
    <property type="match status" value="1"/>
</dbReference>
<dbReference type="InterPro" id="IPR043502">
    <property type="entry name" value="DNA/RNA_pol_sf"/>
</dbReference>
<evidence type="ECO:0000256" key="8">
    <source>
        <dbReference type="ARBA" id="ARBA00022705"/>
    </source>
</evidence>
<feature type="domain" description="UmuC" evidence="17">
    <location>
        <begin position="3"/>
        <end position="184"/>
    </location>
</feature>
<dbReference type="NCBIfam" id="NF002677">
    <property type="entry name" value="PRK02406.1"/>
    <property type="match status" value="1"/>
</dbReference>
<dbReference type="InterPro" id="IPR001126">
    <property type="entry name" value="UmuC"/>
</dbReference>
<keyword evidence="6 16" id="KW-0808">Transferase</keyword>
<comment type="catalytic activity">
    <reaction evidence="15 16">
        <text>DNA(n) + a 2'-deoxyribonucleoside 5'-triphosphate = DNA(n+1) + diphosphate</text>
        <dbReference type="Rhea" id="RHEA:22508"/>
        <dbReference type="Rhea" id="RHEA-COMP:17339"/>
        <dbReference type="Rhea" id="RHEA-COMP:17340"/>
        <dbReference type="ChEBI" id="CHEBI:33019"/>
        <dbReference type="ChEBI" id="CHEBI:61560"/>
        <dbReference type="ChEBI" id="CHEBI:173112"/>
        <dbReference type="EC" id="2.7.7.7"/>
    </reaction>
</comment>
<evidence type="ECO:0000256" key="4">
    <source>
        <dbReference type="ARBA" id="ARBA00022457"/>
    </source>
</evidence>
<evidence type="ECO:0000256" key="6">
    <source>
        <dbReference type="ARBA" id="ARBA00022679"/>
    </source>
</evidence>
<evidence type="ECO:0000256" key="14">
    <source>
        <dbReference type="ARBA" id="ARBA00023204"/>
    </source>
</evidence>
<evidence type="ECO:0000256" key="11">
    <source>
        <dbReference type="ARBA" id="ARBA00022842"/>
    </source>
</evidence>
<dbReference type="HAMAP" id="MF_01113">
    <property type="entry name" value="DNApol_IV"/>
    <property type="match status" value="1"/>
</dbReference>
<evidence type="ECO:0000256" key="15">
    <source>
        <dbReference type="ARBA" id="ARBA00049244"/>
    </source>
</evidence>
<comment type="subcellular location">
    <subcellularLocation>
        <location evidence="1 16">Cytoplasm</location>
    </subcellularLocation>
</comment>
<dbReference type="CDD" id="cd03586">
    <property type="entry name" value="PolY_Pol_IV_kappa"/>
    <property type="match status" value="1"/>
</dbReference>
<dbReference type="Proteomes" id="UP000798488">
    <property type="component" value="Unassembled WGS sequence"/>
</dbReference>
<dbReference type="SUPFAM" id="SSF100879">
    <property type="entry name" value="Lesion bypass DNA polymerase (Y-family), little finger domain"/>
    <property type="match status" value="1"/>
</dbReference>
<dbReference type="RefSeq" id="WP_161822528.1">
    <property type="nucleotide sequence ID" value="NZ_LSRS01000005.1"/>
</dbReference>
<dbReference type="GO" id="GO:0000287">
    <property type="term" value="F:magnesium ion binding"/>
    <property type="evidence" value="ECO:0007669"/>
    <property type="project" value="UniProtKB-UniRule"/>
</dbReference>
<reference evidence="18" key="1">
    <citation type="submission" date="2016-02" db="EMBL/GenBank/DDBJ databases">
        <title>Draft Genome Sequence of Sporotomaculum syntrophicum Strain FB, a Syntrophic Benzoate Degrader.</title>
        <authorList>
            <person name="Nobu M.K."/>
            <person name="Narihiro T."/>
            <person name="Qiu Y.-L."/>
            <person name="Ohashi A."/>
            <person name="Liu W.-T."/>
            <person name="Yuji S."/>
        </authorList>
    </citation>
    <scope>NUCLEOTIDE SEQUENCE</scope>
    <source>
        <strain evidence="18">FB</strain>
    </source>
</reference>
<comment type="function">
    <text evidence="16">Poorly processive, error-prone DNA polymerase involved in untargeted mutagenesis. Copies undamaged DNA at stalled replication forks, which arise in vivo from mismatched or misaligned primer ends. These misaligned primers can be extended by PolIV. Exhibits no 3'-5' exonuclease (proofreading) activity. May be involved in translesional synthesis, in conjunction with the beta clamp from PolIII.</text>
</comment>
<evidence type="ECO:0000313" key="19">
    <source>
        <dbReference type="Proteomes" id="UP000798488"/>
    </source>
</evidence>
<dbReference type="PANTHER" id="PTHR11076:SF33">
    <property type="entry name" value="DNA POLYMERASE KAPPA"/>
    <property type="match status" value="1"/>
</dbReference>
<comment type="caution">
    <text evidence="18">The sequence shown here is derived from an EMBL/GenBank/DDBJ whole genome shotgun (WGS) entry which is preliminary data.</text>
</comment>
<evidence type="ECO:0000256" key="2">
    <source>
        <dbReference type="ARBA" id="ARBA00010945"/>
    </source>
</evidence>
<sequence length="386" mass="43045">MHILHIDMDAFYASVEQRDKPELQGKPVVVGGRPEDRGVVATASYEARRYGIKSAMPMAIALKLCPGLTVLPVNHHKYRRVSAAVMEIFRAYTPILEPVSLDEAFLDVRGSEKLFGPAEVIGAVIQKRIQEELQLSASVGVGPNKFIAKLASDYQKPNGFTVISQEKVLQFLAPLRISKMWGIGDKTAASLNHLGIKTIGQLRELPLELLEGKFGKHGRVLYEFARGVDNRPVKPMREVKSLGKEVTFPEDICDLEVLRRTLQELAEKVARRLRRGDLKTGSVTLKIKYPDFQLVTRTESLPEPTDLPGPIYRAAGQLLAKHCKPPVRLLGVTCGKLTGERQITLFRDEQLVKEEKVTAALDKLRDRYGEDVIMAASLLKKPNEHS</sequence>
<dbReference type="Gene3D" id="1.10.150.20">
    <property type="entry name" value="5' to 3' exonuclease, C-terminal subdomain"/>
    <property type="match status" value="1"/>
</dbReference>
<organism evidence="18 19">
    <name type="scientific">Sporotomaculum syntrophicum</name>
    <dbReference type="NCBI Taxonomy" id="182264"/>
    <lineage>
        <taxon>Bacteria</taxon>
        <taxon>Bacillati</taxon>
        <taxon>Bacillota</taxon>
        <taxon>Clostridia</taxon>
        <taxon>Eubacteriales</taxon>
        <taxon>Desulfallaceae</taxon>
        <taxon>Sporotomaculum</taxon>
    </lineage>
</organism>
<comment type="similarity">
    <text evidence="2 16">Belongs to the DNA polymerase type-Y family.</text>
</comment>
<evidence type="ECO:0000259" key="17">
    <source>
        <dbReference type="PROSITE" id="PS50173"/>
    </source>
</evidence>
<dbReference type="EMBL" id="LSRS01000005">
    <property type="protein sequence ID" value="KAF1084445.1"/>
    <property type="molecule type" value="Genomic_DNA"/>
</dbReference>
<dbReference type="AlphaFoldDB" id="A0A9D3AVQ9"/>
<keyword evidence="14 16" id="KW-0234">DNA repair</keyword>
<comment type="cofactor">
    <cofactor evidence="16">
        <name>Mg(2+)</name>
        <dbReference type="ChEBI" id="CHEBI:18420"/>
    </cofactor>
    <text evidence="16">Binds 2 magnesium ions per subunit.</text>
</comment>
<evidence type="ECO:0000256" key="3">
    <source>
        <dbReference type="ARBA" id="ARBA00011245"/>
    </source>
</evidence>
<protein>
    <recommendedName>
        <fullName evidence="16">DNA polymerase IV</fullName>
        <shortName evidence="16">Pol IV</shortName>
        <ecNumber evidence="16">2.7.7.7</ecNumber>
    </recommendedName>
</protein>
<dbReference type="Pfam" id="PF21999">
    <property type="entry name" value="IMS_HHH_1"/>
    <property type="match status" value="1"/>
</dbReference>
<keyword evidence="19" id="KW-1185">Reference proteome</keyword>
<name>A0A9D3AVQ9_9FIRM</name>
<evidence type="ECO:0000256" key="16">
    <source>
        <dbReference type="HAMAP-Rule" id="MF_01113"/>
    </source>
</evidence>
<keyword evidence="9 16" id="KW-0479">Metal-binding</keyword>
<dbReference type="PROSITE" id="PS50173">
    <property type="entry name" value="UMUC"/>
    <property type="match status" value="1"/>
</dbReference>
<dbReference type="Gene3D" id="3.40.1170.60">
    <property type="match status" value="1"/>
</dbReference>
<evidence type="ECO:0000256" key="12">
    <source>
        <dbReference type="ARBA" id="ARBA00022932"/>
    </source>
</evidence>
<dbReference type="GO" id="GO:0042276">
    <property type="term" value="P:error-prone translesion synthesis"/>
    <property type="evidence" value="ECO:0007669"/>
    <property type="project" value="TreeGrafter"/>
</dbReference>
<feature type="binding site" evidence="16">
    <location>
        <position position="7"/>
    </location>
    <ligand>
        <name>Mg(2+)</name>
        <dbReference type="ChEBI" id="CHEBI:18420"/>
    </ligand>
</feature>
<dbReference type="GO" id="GO:0006261">
    <property type="term" value="P:DNA-templated DNA replication"/>
    <property type="evidence" value="ECO:0007669"/>
    <property type="project" value="UniProtKB-UniRule"/>
</dbReference>
<dbReference type="InterPro" id="IPR017961">
    <property type="entry name" value="DNA_pol_Y-fam_little_finger"/>
</dbReference>
<evidence type="ECO:0000256" key="5">
    <source>
        <dbReference type="ARBA" id="ARBA00022490"/>
    </source>
</evidence>
<evidence type="ECO:0000256" key="7">
    <source>
        <dbReference type="ARBA" id="ARBA00022695"/>
    </source>
</evidence>
<feature type="binding site" evidence="16">
    <location>
        <position position="102"/>
    </location>
    <ligand>
        <name>Mg(2+)</name>
        <dbReference type="ChEBI" id="CHEBI:18420"/>
    </ligand>
</feature>
<dbReference type="GO" id="GO:0003684">
    <property type="term" value="F:damaged DNA binding"/>
    <property type="evidence" value="ECO:0007669"/>
    <property type="project" value="InterPro"/>
</dbReference>